<evidence type="ECO:0000313" key="1">
    <source>
        <dbReference type="EMBL" id="GHE58970.1"/>
    </source>
</evidence>
<dbReference type="EMBL" id="BNAT01000048">
    <property type="protein sequence ID" value="GHE58970.1"/>
    <property type="molecule type" value="Genomic_DNA"/>
</dbReference>
<accession>A0A918ZMN2</accession>
<protein>
    <submittedName>
        <fullName evidence="1">Uncharacterized protein</fullName>
    </submittedName>
</protein>
<reference evidence="1" key="1">
    <citation type="journal article" date="2014" name="Int. J. Syst. Evol. Microbiol.">
        <title>Complete genome sequence of Corynebacterium casei LMG S-19264T (=DSM 44701T), isolated from a smear-ripened cheese.</title>
        <authorList>
            <consortium name="US DOE Joint Genome Institute (JGI-PGF)"/>
            <person name="Walter F."/>
            <person name="Albersmeier A."/>
            <person name="Kalinowski J."/>
            <person name="Ruckert C."/>
        </authorList>
    </citation>
    <scope>NUCLEOTIDE SEQUENCE</scope>
    <source>
        <strain evidence="1">CGMCC 4.7403</strain>
    </source>
</reference>
<sequence length="50" mass="4860">MSTSFVPAAGAVTPVNVGVVAVVVSSYVEPVASVPETVSRAASLAGTEVV</sequence>
<organism evidence="1 2">
    <name type="scientific">Streptomyces capitiformicae</name>
    <dbReference type="NCBI Taxonomy" id="2014920"/>
    <lineage>
        <taxon>Bacteria</taxon>
        <taxon>Bacillati</taxon>
        <taxon>Actinomycetota</taxon>
        <taxon>Actinomycetes</taxon>
        <taxon>Kitasatosporales</taxon>
        <taxon>Streptomycetaceae</taxon>
        <taxon>Streptomyces</taxon>
    </lineage>
</organism>
<dbReference type="Proteomes" id="UP000603227">
    <property type="component" value="Unassembled WGS sequence"/>
</dbReference>
<gene>
    <name evidence="1" type="ORF">GCM10017771_82040</name>
</gene>
<dbReference type="RefSeq" id="WP_229914375.1">
    <property type="nucleotide sequence ID" value="NZ_BNAT01000048.1"/>
</dbReference>
<comment type="caution">
    <text evidence="1">The sequence shown here is derived from an EMBL/GenBank/DDBJ whole genome shotgun (WGS) entry which is preliminary data.</text>
</comment>
<evidence type="ECO:0000313" key="2">
    <source>
        <dbReference type="Proteomes" id="UP000603227"/>
    </source>
</evidence>
<dbReference type="AlphaFoldDB" id="A0A918ZMN2"/>
<proteinExistence type="predicted"/>
<name>A0A918ZMN2_9ACTN</name>
<keyword evidence="2" id="KW-1185">Reference proteome</keyword>
<reference evidence="1" key="2">
    <citation type="submission" date="2020-09" db="EMBL/GenBank/DDBJ databases">
        <authorList>
            <person name="Sun Q."/>
            <person name="Zhou Y."/>
        </authorList>
    </citation>
    <scope>NUCLEOTIDE SEQUENCE</scope>
    <source>
        <strain evidence="1">CGMCC 4.7403</strain>
    </source>
</reference>